<reference evidence="6 7" key="1">
    <citation type="submission" date="2018-08" db="EMBL/GenBank/DDBJ databases">
        <title>Meiothermus granaticius genome AF-68 sequencing project.</title>
        <authorList>
            <person name="Da Costa M.S."/>
            <person name="Albuquerque L."/>
            <person name="Raposo P."/>
            <person name="Froufe H.J.C."/>
            <person name="Barroso C.S."/>
            <person name="Egas C."/>
        </authorList>
    </citation>
    <scope>NUCLEOTIDE SEQUENCE [LARGE SCALE GENOMIC DNA]</scope>
    <source>
        <strain evidence="6 7">AF-68</strain>
    </source>
</reference>
<keyword evidence="3" id="KW-0238">DNA-binding</keyword>
<dbReference type="GO" id="GO:0003700">
    <property type="term" value="F:DNA-binding transcription factor activity"/>
    <property type="evidence" value="ECO:0007669"/>
    <property type="project" value="InterPro"/>
</dbReference>
<dbReference type="OrthoDB" id="9785745at2"/>
<protein>
    <submittedName>
        <fullName evidence="6">HTH-type transcriptional regulator YofA</fullName>
    </submittedName>
</protein>
<evidence type="ECO:0000256" key="1">
    <source>
        <dbReference type="ARBA" id="ARBA00009437"/>
    </source>
</evidence>
<keyword evidence="4" id="KW-0804">Transcription</keyword>
<dbReference type="PRINTS" id="PR00039">
    <property type="entry name" value="HTHLYSR"/>
</dbReference>
<accession>A0A399F9D3</accession>
<proteinExistence type="inferred from homology"/>
<evidence type="ECO:0000256" key="4">
    <source>
        <dbReference type="ARBA" id="ARBA00023163"/>
    </source>
</evidence>
<dbReference type="Gene3D" id="1.10.10.10">
    <property type="entry name" value="Winged helix-like DNA-binding domain superfamily/Winged helix DNA-binding domain"/>
    <property type="match status" value="1"/>
</dbReference>
<dbReference type="InterPro" id="IPR036388">
    <property type="entry name" value="WH-like_DNA-bd_sf"/>
</dbReference>
<dbReference type="AlphaFoldDB" id="A0A399F9D3"/>
<evidence type="ECO:0000256" key="3">
    <source>
        <dbReference type="ARBA" id="ARBA00023125"/>
    </source>
</evidence>
<organism evidence="6 7">
    <name type="scientific">Meiothermus granaticius NBRC 107808</name>
    <dbReference type="NCBI Taxonomy" id="1227551"/>
    <lineage>
        <taxon>Bacteria</taxon>
        <taxon>Thermotogati</taxon>
        <taxon>Deinococcota</taxon>
        <taxon>Deinococci</taxon>
        <taxon>Thermales</taxon>
        <taxon>Thermaceae</taxon>
        <taxon>Meiothermus</taxon>
    </lineage>
</organism>
<gene>
    <name evidence="6" type="primary">yofA</name>
    <name evidence="6" type="ORF">Mgrana_02587</name>
</gene>
<dbReference type="Pfam" id="PF00126">
    <property type="entry name" value="HTH_1"/>
    <property type="match status" value="1"/>
</dbReference>
<dbReference type="Proteomes" id="UP000266178">
    <property type="component" value="Unassembled WGS sequence"/>
</dbReference>
<dbReference type="SUPFAM" id="SSF46785">
    <property type="entry name" value="Winged helix' DNA-binding domain"/>
    <property type="match status" value="1"/>
</dbReference>
<dbReference type="Pfam" id="PF03466">
    <property type="entry name" value="LysR_substrate"/>
    <property type="match status" value="1"/>
</dbReference>
<dbReference type="InterPro" id="IPR005119">
    <property type="entry name" value="LysR_subst-bd"/>
</dbReference>
<name>A0A399F9D3_9DEIN</name>
<feature type="domain" description="HTH lysR-type" evidence="5">
    <location>
        <begin position="3"/>
        <end position="60"/>
    </location>
</feature>
<dbReference type="PROSITE" id="PS50931">
    <property type="entry name" value="HTH_LYSR"/>
    <property type="match status" value="1"/>
</dbReference>
<dbReference type="RefSeq" id="WP_119358036.1">
    <property type="nucleotide sequence ID" value="NZ_BJXM01000024.1"/>
</dbReference>
<evidence type="ECO:0000313" key="6">
    <source>
        <dbReference type="EMBL" id="RIH91522.1"/>
    </source>
</evidence>
<dbReference type="PANTHER" id="PTHR30126">
    <property type="entry name" value="HTH-TYPE TRANSCRIPTIONAL REGULATOR"/>
    <property type="match status" value="1"/>
</dbReference>
<dbReference type="SUPFAM" id="SSF53850">
    <property type="entry name" value="Periplasmic binding protein-like II"/>
    <property type="match status" value="1"/>
</dbReference>
<dbReference type="InterPro" id="IPR036390">
    <property type="entry name" value="WH_DNA-bd_sf"/>
</dbReference>
<dbReference type="EMBL" id="QWLB01000040">
    <property type="protein sequence ID" value="RIH91522.1"/>
    <property type="molecule type" value="Genomic_DNA"/>
</dbReference>
<keyword evidence="2" id="KW-0805">Transcription regulation</keyword>
<evidence type="ECO:0000259" key="5">
    <source>
        <dbReference type="PROSITE" id="PS50931"/>
    </source>
</evidence>
<evidence type="ECO:0000256" key="2">
    <source>
        <dbReference type="ARBA" id="ARBA00023015"/>
    </source>
</evidence>
<dbReference type="Gene3D" id="3.40.190.10">
    <property type="entry name" value="Periplasmic binding protein-like II"/>
    <property type="match status" value="2"/>
</dbReference>
<keyword evidence="7" id="KW-1185">Reference proteome</keyword>
<comment type="caution">
    <text evidence="6">The sequence shown here is derived from an EMBL/GenBank/DDBJ whole genome shotgun (WGS) entry which is preliminary data.</text>
</comment>
<dbReference type="PANTHER" id="PTHR30126:SF40">
    <property type="entry name" value="HTH-TYPE TRANSCRIPTIONAL REGULATOR GLTR"/>
    <property type="match status" value="1"/>
</dbReference>
<dbReference type="InterPro" id="IPR000847">
    <property type="entry name" value="LysR_HTH_N"/>
</dbReference>
<sequence>MRLNPRYLMVFCVVAELRSLSRAAEALNLSQPAVSKMLRGLEDIVRQPLYERTPRGITLTQAGRDLLPYACAVSQSLDRATRFIEADRSGRPTIQHLGLSWSLIPRYQAPLLRWAAQENALEPHLTHATSLELIEMVGARELDGALTLSGGENLPEPLEARRVALDEAILVVAPDHPWAKLGGIPLGMLEGARILLPQRSSRLRLRLEGLLQRHGIVPAQVVECGSPFGVRTAAIAGLGVGVVCQSFVQLEVGAGLLSSLIIEGSGFSLSVQWITHPEPPVGSTARELTERLLFFLTHTH</sequence>
<dbReference type="GO" id="GO:0000976">
    <property type="term" value="F:transcription cis-regulatory region binding"/>
    <property type="evidence" value="ECO:0007669"/>
    <property type="project" value="TreeGrafter"/>
</dbReference>
<evidence type="ECO:0000313" key="7">
    <source>
        <dbReference type="Proteomes" id="UP000266178"/>
    </source>
</evidence>
<comment type="similarity">
    <text evidence="1">Belongs to the LysR transcriptional regulatory family.</text>
</comment>